<dbReference type="AlphaFoldDB" id="W2V0M2"/>
<dbReference type="Proteomes" id="UP000018951">
    <property type="component" value="Unassembled WGS sequence"/>
</dbReference>
<organism evidence="1 2">
    <name type="scientific">Candidatus Xenolissoclinum pacificiensis L6</name>
    <dbReference type="NCBI Taxonomy" id="1401685"/>
    <lineage>
        <taxon>Bacteria</taxon>
        <taxon>Pseudomonadati</taxon>
        <taxon>Pseudomonadota</taxon>
        <taxon>Alphaproteobacteria</taxon>
        <taxon>Rickettsiales</taxon>
        <taxon>Anaplasmataceae</taxon>
        <taxon>Candidatus Xenolissoclinum</taxon>
    </lineage>
</organism>
<dbReference type="EMBL" id="AXCJ01000009">
    <property type="protein sequence ID" value="ETO91013.1"/>
    <property type="molecule type" value="Genomic_DNA"/>
</dbReference>
<sequence>MIMSKDSSEKNVDANDLFNSIFSGDSSKLVQQVMGTQETFAKQLADIFQESDEKLRDDIVNTLQDNHKELKEILVSQHQETVDMTNAVRKRVKVLMEEMSSVKEFLDSLLETLSNKK</sequence>
<gene>
    <name evidence="1" type="ORF">P857_88</name>
</gene>
<evidence type="ECO:0000313" key="2">
    <source>
        <dbReference type="Proteomes" id="UP000018951"/>
    </source>
</evidence>
<accession>W2V0M2</accession>
<name>W2V0M2_9RICK</name>
<dbReference type="STRING" id="1401685.P857_88"/>
<reference evidence="1 2" key="1">
    <citation type="journal article" date="2013" name="PLoS ONE">
        <title>Bacterial endosymbiosis in a chordate host: long-term co-evolution and conservation of secondary metabolism.</title>
        <authorList>
            <person name="Kwan J.C."/>
            <person name="Schmidt E.W."/>
        </authorList>
    </citation>
    <scope>NUCLEOTIDE SEQUENCE [LARGE SCALE GENOMIC DNA]</scope>
    <source>
        <strain evidence="2">L6</strain>
    </source>
</reference>
<keyword evidence="2" id="KW-1185">Reference proteome</keyword>
<proteinExistence type="predicted"/>
<evidence type="ECO:0000313" key="1">
    <source>
        <dbReference type="EMBL" id="ETO91013.1"/>
    </source>
</evidence>
<comment type="caution">
    <text evidence="1">The sequence shown here is derived from an EMBL/GenBank/DDBJ whole genome shotgun (WGS) entry which is preliminary data.</text>
</comment>
<protein>
    <submittedName>
        <fullName evidence="1">Uncharacterized protein</fullName>
    </submittedName>
</protein>